<dbReference type="Pfam" id="PF00172">
    <property type="entry name" value="Zn_clus"/>
    <property type="match status" value="1"/>
</dbReference>
<name>A0ABP0BGP9_9PEZI</name>
<accession>A0ABP0BGP9</accession>
<evidence type="ECO:0000256" key="1">
    <source>
        <dbReference type="ARBA" id="ARBA00004123"/>
    </source>
</evidence>
<dbReference type="InterPro" id="IPR036864">
    <property type="entry name" value="Zn2-C6_fun-type_DNA-bd_sf"/>
</dbReference>
<dbReference type="Gene3D" id="4.10.240.10">
    <property type="entry name" value="Zn(2)-C6 fungal-type DNA-binding domain"/>
    <property type="match status" value="1"/>
</dbReference>
<evidence type="ECO:0000256" key="3">
    <source>
        <dbReference type="ARBA" id="ARBA00023242"/>
    </source>
</evidence>
<feature type="region of interest" description="Disordered" evidence="4">
    <location>
        <begin position="140"/>
        <end position="219"/>
    </location>
</feature>
<dbReference type="Proteomes" id="UP001642482">
    <property type="component" value="Unassembled WGS sequence"/>
</dbReference>
<dbReference type="CDD" id="cd12148">
    <property type="entry name" value="fungal_TF_MHR"/>
    <property type="match status" value="1"/>
</dbReference>
<evidence type="ECO:0000313" key="6">
    <source>
        <dbReference type="EMBL" id="CAK7218361.1"/>
    </source>
</evidence>
<evidence type="ECO:0000256" key="2">
    <source>
        <dbReference type="ARBA" id="ARBA00022723"/>
    </source>
</evidence>
<dbReference type="SMART" id="SM00906">
    <property type="entry name" value="Fungal_trans"/>
    <property type="match status" value="1"/>
</dbReference>
<sequence>MEMKRTPNYYDGYTGSNPINDPTGSTVYAAAGPAGYSSGYKVEQQPQAPYGLGNDVGSPTKRKANQHIYPEQSMRLGTPAMGDVDGHYEYDMSAYGASRSRNEGGLSAGDYDTTDLDTIRVQNRSGKDVRMVISNHSNINVPLDQSAGSSVTSNEYAPPTPGGDASGYSYSIGGVHDSVDSPPDGQKVAGSVISNPNSNTASSPTESSRKKQKRNKPTLSCSECVERKTKCDRGRPHCLSCIKRQTECKYAHVANLLEETSRSAAAAGGRRVTRPLLSKKLPGSSASLSIPNMADRGILNAQIESLGSVALSTGLLSNVPYSVPSASNVFGIGSEHPFANYWTCEGGLPEVISVLPDKIQSDILLVRYFECFDPVYPMINQHYFYSEFENFWALPPEEKNMVDPAFIALLFAMLALGTQFVSATTPKERKQTAEFYASASNQALRLSSYLSSASVRSIQAMVLITYFLINDNHASDGWAFAGILMRQAYAMGLHRDPNIVTPNASPYEKQQRRKVWQAVLLQDTFLTVLLSLPPTATHTDVNVEDLEEEDSIGSINKNSVTDTAYIRGSWTLANLVQEVISSPRSLDVPICTTSRHKSKMVSDFRAIYRSFPDIFRSWDPESLTQLAKTNKRVVRQTLFLSSNYFHNLMLVHASESTDVPVNVRGTLEAAHDAITSFFVLFKLFENEAGVWWVFNHRAFLEALCIGGVLKEAVLKNGGDAEATAKDPLYARARADIEKMVEIMRIMGEGDQGSEVARTRVRVLSEFL</sequence>
<dbReference type="EMBL" id="CAWUHD010000027">
    <property type="protein sequence ID" value="CAK7218361.1"/>
    <property type="molecule type" value="Genomic_DNA"/>
</dbReference>
<dbReference type="InterPro" id="IPR001138">
    <property type="entry name" value="Zn2Cys6_DnaBD"/>
</dbReference>
<organism evidence="6 7">
    <name type="scientific">Sporothrix eucalyptigena</name>
    <dbReference type="NCBI Taxonomy" id="1812306"/>
    <lineage>
        <taxon>Eukaryota</taxon>
        <taxon>Fungi</taxon>
        <taxon>Dikarya</taxon>
        <taxon>Ascomycota</taxon>
        <taxon>Pezizomycotina</taxon>
        <taxon>Sordariomycetes</taxon>
        <taxon>Sordariomycetidae</taxon>
        <taxon>Ophiostomatales</taxon>
        <taxon>Ophiostomataceae</taxon>
        <taxon>Sporothrix</taxon>
    </lineage>
</organism>
<reference evidence="6 7" key="1">
    <citation type="submission" date="2024-01" db="EMBL/GenBank/DDBJ databases">
        <authorList>
            <person name="Allen C."/>
            <person name="Tagirdzhanova G."/>
        </authorList>
    </citation>
    <scope>NUCLEOTIDE SEQUENCE [LARGE SCALE GENOMIC DNA]</scope>
</reference>
<proteinExistence type="predicted"/>
<dbReference type="SUPFAM" id="SSF57701">
    <property type="entry name" value="Zn2/Cys6 DNA-binding domain"/>
    <property type="match status" value="1"/>
</dbReference>
<dbReference type="CDD" id="cd00067">
    <property type="entry name" value="GAL4"/>
    <property type="match status" value="1"/>
</dbReference>
<dbReference type="PANTHER" id="PTHR31001:SF81">
    <property type="entry name" value="ZN(II)2CYS6 TRANSCRIPTION FACTOR"/>
    <property type="match status" value="1"/>
</dbReference>
<keyword evidence="7" id="KW-1185">Reference proteome</keyword>
<feature type="compositionally biased region" description="Polar residues" evidence="4">
    <location>
        <begin position="146"/>
        <end position="155"/>
    </location>
</feature>
<dbReference type="PROSITE" id="PS50048">
    <property type="entry name" value="ZN2_CY6_FUNGAL_2"/>
    <property type="match status" value="1"/>
</dbReference>
<keyword evidence="2" id="KW-0479">Metal-binding</keyword>
<evidence type="ECO:0000256" key="4">
    <source>
        <dbReference type="SAM" id="MobiDB-lite"/>
    </source>
</evidence>
<dbReference type="InterPro" id="IPR007219">
    <property type="entry name" value="XnlR_reg_dom"/>
</dbReference>
<evidence type="ECO:0000313" key="7">
    <source>
        <dbReference type="Proteomes" id="UP001642482"/>
    </source>
</evidence>
<protein>
    <recommendedName>
        <fullName evidence="5">Zn(2)-C6 fungal-type domain-containing protein</fullName>
    </recommendedName>
</protein>
<evidence type="ECO:0000259" key="5">
    <source>
        <dbReference type="PROSITE" id="PS50048"/>
    </source>
</evidence>
<keyword evidence="3" id="KW-0539">Nucleus</keyword>
<comment type="caution">
    <text evidence="6">The sequence shown here is derived from an EMBL/GenBank/DDBJ whole genome shotgun (WGS) entry which is preliminary data.</text>
</comment>
<feature type="domain" description="Zn(2)-C6 fungal-type" evidence="5">
    <location>
        <begin position="220"/>
        <end position="250"/>
    </location>
</feature>
<dbReference type="Pfam" id="PF04082">
    <property type="entry name" value="Fungal_trans"/>
    <property type="match status" value="1"/>
</dbReference>
<dbReference type="PANTHER" id="PTHR31001">
    <property type="entry name" value="UNCHARACTERIZED TRANSCRIPTIONAL REGULATORY PROTEIN"/>
    <property type="match status" value="1"/>
</dbReference>
<dbReference type="SMART" id="SM00066">
    <property type="entry name" value="GAL4"/>
    <property type="match status" value="1"/>
</dbReference>
<feature type="compositionally biased region" description="Low complexity" evidence="4">
    <location>
        <begin position="194"/>
        <end position="206"/>
    </location>
</feature>
<gene>
    <name evidence="6" type="ORF">SEUCBS140593_003521</name>
</gene>
<comment type="subcellular location">
    <subcellularLocation>
        <location evidence="1">Nucleus</location>
    </subcellularLocation>
</comment>
<dbReference type="InterPro" id="IPR050613">
    <property type="entry name" value="Sec_Metabolite_Reg"/>
</dbReference>